<dbReference type="EMBL" id="JAPMOS010000042">
    <property type="protein sequence ID" value="KAJ4457659.1"/>
    <property type="molecule type" value="Genomic_DNA"/>
</dbReference>
<organism evidence="1 2">
    <name type="scientific">Paratrimastix pyriformis</name>
    <dbReference type="NCBI Taxonomy" id="342808"/>
    <lineage>
        <taxon>Eukaryota</taxon>
        <taxon>Metamonada</taxon>
        <taxon>Preaxostyla</taxon>
        <taxon>Paratrimastigidae</taxon>
        <taxon>Paratrimastix</taxon>
    </lineage>
</organism>
<keyword evidence="2" id="KW-1185">Reference proteome</keyword>
<dbReference type="Gene3D" id="3.40.30.10">
    <property type="entry name" value="Glutaredoxin"/>
    <property type="match status" value="1"/>
</dbReference>
<accession>A0ABQ8UEE6</accession>
<gene>
    <name evidence="1" type="ORF">PAPYR_6797</name>
</gene>
<sequence>METGAPQQPTIQFETWADVSNAIQKSRIPSSGVPRLVVVCFCTPWNPTSRMSARYFKELSEGPDARFAKISIVNAEAELSACHSMTIHATPAVQFYWDGQLLTIRRPDWDDDTKFVGSTTKENWLELIRYARDAGLKHNSILYVQF</sequence>
<reference evidence="1" key="1">
    <citation type="journal article" date="2022" name="bioRxiv">
        <title>Genomics of Preaxostyla Flagellates Illuminates Evolutionary Transitions and the Path Towards Mitochondrial Loss.</title>
        <authorList>
            <person name="Novak L.V.F."/>
            <person name="Treitli S.C."/>
            <person name="Pyrih J."/>
            <person name="Halakuc P."/>
            <person name="Pipaliya S.V."/>
            <person name="Vacek V."/>
            <person name="Brzon O."/>
            <person name="Soukal P."/>
            <person name="Eme L."/>
            <person name="Dacks J.B."/>
            <person name="Karnkowska A."/>
            <person name="Elias M."/>
            <person name="Hampl V."/>
        </authorList>
    </citation>
    <scope>NUCLEOTIDE SEQUENCE</scope>
    <source>
        <strain evidence="1">RCP-MX</strain>
    </source>
</reference>
<evidence type="ECO:0008006" key="3">
    <source>
        <dbReference type="Google" id="ProtNLM"/>
    </source>
</evidence>
<dbReference type="CDD" id="cd02947">
    <property type="entry name" value="TRX_family"/>
    <property type="match status" value="1"/>
</dbReference>
<dbReference type="Proteomes" id="UP001141327">
    <property type="component" value="Unassembled WGS sequence"/>
</dbReference>
<dbReference type="SUPFAM" id="SSF52833">
    <property type="entry name" value="Thioredoxin-like"/>
    <property type="match status" value="1"/>
</dbReference>
<name>A0ABQ8UEE6_9EUKA</name>
<evidence type="ECO:0000313" key="2">
    <source>
        <dbReference type="Proteomes" id="UP001141327"/>
    </source>
</evidence>
<comment type="caution">
    <text evidence="1">The sequence shown here is derived from an EMBL/GenBank/DDBJ whole genome shotgun (WGS) entry which is preliminary data.</text>
</comment>
<evidence type="ECO:0000313" key="1">
    <source>
        <dbReference type="EMBL" id="KAJ4457659.1"/>
    </source>
</evidence>
<dbReference type="InterPro" id="IPR036249">
    <property type="entry name" value="Thioredoxin-like_sf"/>
</dbReference>
<proteinExistence type="predicted"/>
<protein>
    <recommendedName>
        <fullName evidence="3">Thioredoxin domain-containing protein</fullName>
    </recommendedName>
</protein>